<sequence>MLTEESLGEKSTTSEEMDVDTNVHSMNLYTIVPSDDVSVITEDGSFLVLQPFSVDEGEDVYFDQESQDSHVVDIMFLLNLNQNDEKEVDDDDEEEEEKGNQLLLDFSNNDNGMFFTPQFPVGIWNVTYEEAW</sequence>
<keyword evidence="2" id="KW-1185">Reference proteome</keyword>
<name>A0A1E7F4I4_9STRA</name>
<gene>
    <name evidence="1" type="ORF">FRACYDRAFT_270342</name>
</gene>
<reference evidence="1 2" key="1">
    <citation type="submission" date="2016-09" db="EMBL/GenBank/DDBJ databases">
        <title>Extensive genetic diversity and differential bi-allelic expression allows diatom success in the polar Southern Ocean.</title>
        <authorList>
            <consortium name="DOE Joint Genome Institute"/>
            <person name="Mock T."/>
            <person name="Otillar R.P."/>
            <person name="Strauss J."/>
            <person name="Dupont C."/>
            <person name="Frickenhaus S."/>
            <person name="Maumus F."/>
            <person name="Mcmullan M."/>
            <person name="Sanges R."/>
            <person name="Schmutz J."/>
            <person name="Toseland A."/>
            <person name="Valas R."/>
            <person name="Veluchamy A."/>
            <person name="Ward B.J."/>
            <person name="Allen A."/>
            <person name="Barry K."/>
            <person name="Falciatore A."/>
            <person name="Ferrante M."/>
            <person name="Fortunato A.E."/>
            <person name="Gloeckner G."/>
            <person name="Gruber A."/>
            <person name="Hipkin R."/>
            <person name="Janech M."/>
            <person name="Kroth P."/>
            <person name="Leese F."/>
            <person name="Lindquist E."/>
            <person name="Lyon B.R."/>
            <person name="Martin J."/>
            <person name="Mayer C."/>
            <person name="Parker M."/>
            <person name="Quesneville H."/>
            <person name="Raymond J."/>
            <person name="Uhlig C."/>
            <person name="Valentin K.U."/>
            <person name="Worden A.Z."/>
            <person name="Armbrust E.V."/>
            <person name="Bowler C."/>
            <person name="Green B."/>
            <person name="Moulton V."/>
            <person name="Van Oosterhout C."/>
            <person name="Grigoriev I."/>
        </authorList>
    </citation>
    <scope>NUCLEOTIDE SEQUENCE [LARGE SCALE GENOMIC DNA]</scope>
    <source>
        <strain evidence="1 2">CCMP1102</strain>
    </source>
</reference>
<protein>
    <submittedName>
        <fullName evidence="1">Uncharacterized protein</fullName>
    </submittedName>
</protein>
<accession>A0A1E7F4I4</accession>
<dbReference type="KEGG" id="fcy:FRACYDRAFT_270342"/>
<proteinExistence type="predicted"/>
<dbReference type="EMBL" id="KV784363">
    <property type="protein sequence ID" value="OEU13049.1"/>
    <property type="molecule type" value="Genomic_DNA"/>
</dbReference>
<dbReference type="AlphaFoldDB" id="A0A1E7F4I4"/>
<dbReference type="Proteomes" id="UP000095751">
    <property type="component" value="Unassembled WGS sequence"/>
</dbReference>
<organism evidence="1 2">
    <name type="scientific">Fragilariopsis cylindrus CCMP1102</name>
    <dbReference type="NCBI Taxonomy" id="635003"/>
    <lineage>
        <taxon>Eukaryota</taxon>
        <taxon>Sar</taxon>
        <taxon>Stramenopiles</taxon>
        <taxon>Ochrophyta</taxon>
        <taxon>Bacillariophyta</taxon>
        <taxon>Bacillariophyceae</taxon>
        <taxon>Bacillariophycidae</taxon>
        <taxon>Bacillariales</taxon>
        <taxon>Bacillariaceae</taxon>
        <taxon>Fragilariopsis</taxon>
    </lineage>
</organism>
<dbReference type="InParanoid" id="A0A1E7F4I4"/>
<evidence type="ECO:0000313" key="2">
    <source>
        <dbReference type="Proteomes" id="UP000095751"/>
    </source>
</evidence>
<evidence type="ECO:0000313" key="1">
    <source>
        <dbReference type="EMBL" id="OEU13049.1"/>
    </source>
</evidence>